<dbReference type="AlphaFoldDB" id="A0A9J5ZGB6"/>
<reference evidence="1 2" key="1">
    <citation type="submission" date="2020-09" db="EMBL/GenBank/DDBJ databases">
        <title>De no assembly of potato wild relative species, Solanum commersonii.</title>
        <authorList>
            <person name="Cho K."/>
        </authorList>
    </citation>
    <scope>NUCLEOTIDE SEQUENCE [LARGE SCALE GENOMIC DNA]</scope>
    <source>
        <strain evidence="1">LZ3.2</strain>
        <tissue evidence="1">Leaf</tissue>
    </source>
</reference>
<keyword evidence="2" id="KW-1185">Reference proteome</keyword>
<sequence length="79" mass="9388">MFLDEREYPITALFDAINRRFAEKFHERRMKFINAPTIFVPSIEKDIAKILTGNKLLVHQTAKYKYIVTVKMKLQQLIC</sequence>
<dbReference type="OrthoDB" id="1415334at2759"/>
<evidence type="ECO:0000313" key="1">
    <source>
        <dbReference type="EMBL" id="KAG5611971.1"/>
    </source>
</evidence>
<name>A0A9J5ZGB6_SOLCO</name>
<proteinExistence type="predicted"/>
<dbReference type="EMBL" id="JACXVP010000004">
    <property type="protein sequence ID" value="KAG5611971.1"/>
    <property type="molecule type" value="Genomic_DNA"/>
</dbReference>
<dbReference type="Proteomes" id="UP000824120">
    <property type="component" value="Chromosome 4"/>
</dbReference>
<protein>
    <submittedName>
        <fullName evidence="1">Uncharacterized protein</fullName>
    </submittedName>
</protein>
<comment type="caution">
    <text evidence="1">The sequence shown here is derived from an EMBL/GenBank/DDBJ whole genome shotgun (WGS) entry which is preliminary data.</text>
</comment>
<evidence type="ECO:0000313" key="2">
    <source>
        <dbReference type="Proteomes" id="UP000824120"/>
    </source>
</evidence>
<organism evidence="1 2">
    <name type="scientific">Solanum commersonii</name>
    <name type="common">Commerson's wild potato</name>
    <name type="synonym">Commerson's nightshade</name>
    <dbReference type="NCBI Taxonomy" id="4109"/>
    <lineage>
        <taxon>Eukaryota</taxon>
        <taxon>Viridiplantae</taxon>
        <taxon>Streptophyta</taxon>
        <taxon>Embryophyta</taxon>
        <taxon>Tracheophyta</taxon>
        <taxon>Spermatophyta</taxon>
        <taxon>Magnoliopsida</taxon>
        <taxon>eudicotyledons</taxon>
        <taxon>Gunneridae</taxon>
        <taxon>Pentapetalae</taxon>
        <taxon>asterids</taxon>
        <taxon>lamiids</taxon>
        <taxon>Solanales</taxon>
        <taxon>Solanaceae</taxon>
        <taxon>Solanoideae</taxon>
        <taxon>Solaneae</taxon>
        <taxon>Solanum</taxon>
    </lineage>
</organism>
<gene>
    <name evidence="1" type="ORF">H5410_023252</name>
</gene>
<accession>A0A9J5ZGB6</accession>